<evidence type="ECO:0000313" key="4">
    <source>
        <dbReference type="Proteomes" id="UP001549366"/>
    </source>
</evidence>
<name>A0ABV2SKP4_9GAMM</name>
<evidence type="ECO:0000313" key="3">
    <source>
        <dbReference type="EMBL" id="MET4758313.1"/>
    </source>
</evidence>
<dbReference type="InterPro" id="IPR012349">
    <property type="entry name" value="Split_barrel_FMN-bd"/>
</dbReference>
<feature type="domain" description="Flavin reductase like" evidence="2">
    <location>
        <begin position="15"/>
        <end position="160"/>
    </location>
</feature>
<dbReference type="EMBL" id="JBEWTB010000002">
    <property type="protein sequence ID" value="MET4758313.1"/>
    <property type="molecule type" value="Genomic_DNA"/>
</dbReference>
<dbReference type="SMART" id="SM00903">
    <property type="entry name" value="Flavin_Reduct"/>
    <property type="match status" value="1"/>
</dbReference>
<dbReference type="PANTHER" id="PTHR30466">
    <property type="entry name" value="FLAVIN REDUCTASE"/>
    <property type="match status" value="1"/>
</dbReference>
<gene>
    <name evidence="3" type="ORF">V5J35_003505</name>
</gene>
<dbReference type="Gene3D" id="2.30.110.10">
    <property type="entry name" value="Electron Transport, Fmn-binding Protein, Chain A"/>
    <property type="match status" value="1"/>
</dbReference>
<dbReference type="Proteomes" id="UP001549366">
    <property type="component" value="Unassembled WGS sequence"/>
</dbReference>
<dbReference type="SUPFAM" id="SSF50475">
    <property type="entry name" value="FMN-binding split barrel"/>
    <property type="match status" value="1"/>
</dbReference>
<evidence type="ECO:0000256" key="1">
    <source>
        <dbReference type="ARBA" id="ARBA00023002"/>
    </source>
</evidence>
<evidence type="ECO:0000259" key="2">
    <source>
        <dbReference type="SMART" id="SM00903"/>
    </source>
</evidence>
<dbReference type="Pfam" id="PF01613">
    <property type="entry name" value="Flavin_Reduct"/>
    <property type="match status" value="1"/>
</dbReference>
<keyword evidence="4" id="KW-1185">Reference proteome</keyword>
<keyword evidence="1" id="KW-0560">Oxidoreductase</keyword>
<reference evidence="3 4" key="1">
    <citation type="submission" date="2024-06" db="EMBL/GenBank/DDBJ databases">
        <title>Genomic Encyclopedia of Type Strains, Phase V (KMG-V): Genome sequencing to study the core and pangenomes of soil and plant-associated prokaryotes.</title>
        <authorList>
            <person name="Whitman W."/>
        </authorList>
    </citation>
    <scope>NUCLEOTIDE SEQUENCE [LARGE SCALE GENOMIC DNA]</scope>
    <source>
        <strain evidence="3 4">NE40</strain>
    </source>
</reference>
<dbReference type="PANTHER" id="PTHR30466:SF1">
    <property type="entry name" value="FMN REDUCTASE (NADH) RUTF"/>
    <property type="match status" value="1"/>
</dbReference>
<dbReference type="RefSeq" id="WP_354008406.1">
    <property type="nucleotide sequence ID" value="NZ_JBEWTA010000001.1"/>
</dbReference>
<sequence>MSGKNDLKSSMLQAMRRLASSVSVVSCSGKAERHAMAATSVTSLSMDPPSLLVCVNQSTAMHSALAEGADFCINVLSLEQQDVSVACGGRLRGEERFAFGNWAKSEGGLPYLADAQSVLMCVQDGRYDYGTHTIFIGRIKSIQNSEDVNPLVYVDGRYTTTAEAVEA</sequence>
<organism evidence="3 4">
    <name type="scientific">Endozoicomonas lisbonensis</name>
    <dbReference type="NCBI Taxonomy" id="3120522"/>
    <lineage>
        <taxon>Bacteria</taxon>
        <taxon>Pseudomonadati</taxon>
        <taxon>Pseudomonadota</taxon>
        <taxon>Gammaproteobacteria</taxon>
        <taxon>Oceanospirillales</taxon>
        <taxon>Endozoicomonadaceae</taxon>
        <taxon>Endozoicomonas</taxon>
    </lineage>
</organism>
<comment type="caution">
    <text evidence="3">The sequence shown here is derived from an EMBL/GenBank/DDBJ whole genome shotgun (WGS) entry which is preliminary data.</text>
</comment>
<dbReference type="InterPro" id="IPR002563">
    <property type="entry name" value="Flavin_Rdtase-like_dom"/>
</dbReference>
<dbReference type="InterPro" id="IPR050268">
    <property type="entry name" value="NADH-dep_flavin_reductase"/>
</dbReference>
<accession>A0ABV2SKP4</accession>
<proteinExistence type="predicted"/>
<protein>
    <submittedName>
        <fullName evidence="3">Flavin reductase (DIM6/NTAB) family NADH-FMN oxidoreductase RutF</fullName>
    </submittedName>
</protein>